<protein>
    <submittedName>
        <fullName evidence="2">Type II restriction enzyme</fullName>
    </submittedName>
</protein>
<keyword evidence="3" id="KW-1185">Reference proteome</keyword>
<keyword evidence="1" id="KW-0175">Coiled coil</keyword>
<sequence length="362" mass="41724">MPYKDIINDICSNIHTGLIDFEKPRSEASMPTQASSEFITNKQQGDWAEDILFRAINDNSENVVAVRYGKSDDLVAGDEGFEKFFNEYQSELDTIGKRPDILLYKKEDFDESLGYDISSKSSQEIGDYVSKAIAGIEVRSSAFLFNKYTAENNRVVRKNTERAIDLKNIILDEYVDLLEQKRPELKTILQQLNETSVQSIDYRKPTWKTSQRLQELTDNLSELKDCLKVIQKRNSLSITPKMEDLKVVHKWIMTYNVPHFYVQVFFDKVYGVSFQHILELVSNPDLEDKKYFIEQDAKNQNKTTIKIPSQDGTCLAETVTEPNHQSVRKELNKGRLLFYVKFDGGEACLDANKFESLFGIKI</sequence>
<dbReference type="Pfam" id="PF09545">
    <property type="entry name" value="RE_AccI"/>
    <property type="match status" value="1"/>
</dbReference>
<dbReference type="Proteomes" id="UP000184105">
    <property type="component" value="Unassembled WGS sequence"/>
</dbReference>
<comment type="caution">
    <text evidence="2">The sequence shown here is derived from an EMBL/GenBank/DDBJ whole genome shotgun (WGS) entry which is preliminary data.</text>
</comment>
<organism evidence="2 3">
    <name type="scientific">Prevotella scopos JCM 17725</name>
    <dbReference type="NCBI Taxonomy" id="1236518"/>
    <lineage>
        <taxon>Bacteria</taxon>
        <taxon>Pseudomonadati</taxon>
        <taxon>Bacteroidota</taxon>
        <taxon>Bacteroidia</taxon>
        <taxon>Bacteroidales</taxon>
        <taxon>Prevotellaceae</taxon>
        <taxon>Prevotella</taxon>
    </lineage>
</organism>
<evidence type="ECO:0000313" key="2">
    <source>
        <dbReference type="EMBL" id="SHF93391.1"/>
    </source>
</evidence>
<evidence type="ECO:0000256" key="1">
    <source>
        <dbReference type="SAM" id="Coils"/>
    </source>
</evidence>
<proteinExistence type="predicted"/>
<evidence type="ECO:0000313" key="3">
    <source>
        <dbReference type="Proteomes" id="UP000184105"/>
    </source>
</evidence>
<accession>A0AAX2F4P4</accession>
<name>A0AAX2F4P4_9BACT</name>
<feature type="coiled-coil region" evidence="1">
    <location>
        <begin position="175"/>
        <end position="233"/>
    </location>
</feature>
<reference evidence="2 3" key="1">
    <citation type="submission" date="2016-11" db="EMBL/GenBank/DDBJ databases">
        <authorList>
            <person name="Varghese N."/>
            <person name="Submissions S."/>
        </authorList>
    </citation>
    <scope>NUCLEOTIDE SEQUENCE [LARGE SCALE GENOMIC DNA]</scope>
    <source>
        <strain evidence="2 3">DSM 22613</strain>
    </source>
</reference>
<dbReference type="InterPro" id="IPR019054">
    <property type="entry name" value="Restrct_endonuc_II_AccI"/>
</dbReference>
<dbReference type="EMBL" id="FQWA01000019">
    <property type="protein sequence ID" value="SHF93391.1"/>
    <property type="molecule type" value="Genomic_DNA"/>
</dbReference>
<gene>
    <name evidence="2" type="ORF">SAMN05444364_1198</name>
</gene>
<dbReference type="RefSeq" id="WP_025837910.1">
    <property type="nucleotide sequence ID" value="NZ_BAKP01000012.1"/>
</dbReference>
<dbReference type="AlphaFoldDB" id="A0AAX2F4P4"/>